<protein>
    <submittedName>
        <fullName evidence="1">Uncharacterized protein</fullName>
    </submittedName>
</protein>
<keyword evidence="2" id="KW-1185">Reference proteome</keyword>
<proteinExistence type="predicted"/>
<organism evidence="1 2">
    <name type="scientific">Acinetobacter colistiniresistens</name>
    <dbReference type="NCBI Taxonomy" id="280145"/>
    <lineage>
        <taxon>Bacteria</taxon>
        <taxon>Pseudomonadati</taxon>
        <taxon>Pseudomonadota</taxon>
        <taxon>Gammaproteobacteria</taxon>
        <taxon>Moraxellales</taxon>
        <taxon>Moraxellaceae</taxon>
        <taxon>Acinetobacter</taxon>
    </lineage>
</organism>
<sequence>MSNRTQKYVSIPEAQLINWFDGQVNQLKFTHGIDVERLQLTFDKKEGYSILLEKNDTPVPVTPVNQNA</sequence>
<evidence type="ECO:0000313" key="2">
    <source>
        <dbReference type="Proteomes" id="UP000013009"/>
    </source>
</evidence>
<dbReference type="EMBL" id="APRZ01000014">
    <property type="protein sequence ID" value="ENX34891.1"/>
    <property type="molecule type" value="Genomic_DNA"/>
</dbReference>
<comment type="caution">
    <text evidence="1">The sequence shown here is derived from an EMBL/GenBank/DDBJ whole genome shotgun (WGS) entry which is preliminary data.</text>
</comment>
<dbReference type="AlphaFoldDB" id="N9QXT3"/>
<dbReference type="Proteomes" id="UP000013009">
    <property type="component" value="Unassembled WGS sequence"/>
</dbReference>
<evidence type="ECO:0000313" key="1">
    <source>
        <dbReference type="EMBL" id="ENX34891.1"/>
    </source>
</evidence>
<dbReference type="PATRIC" id="fig|1217695.3.peg.1487"/>
<dbReference type="RefSeq" id="WP_005272267.1">
    <property type="nucleotide sequence ID" value="NZ_KB850194.1"/>
</dbReference>
<dbReference type="OrthoDB" id="9940782at2"/>
<reference evidence="1 2" key="1">
    <citation type="submission" date="2013-02" db="EMBL/GenBank/DDBJ databases">
        <title>The Genome Sequence of Acinetobacter sp. NIPH 1859.</title>
        <authorList>
            <consortium name="The Broad Institute Genome Sequencing Platform"/>
            <consortium name="The Broad Institute Genome Sequencing Center for Infectious Disease"/>
            <person name="Cerqueira G."/>
            <person name="Feldgarden M."/>
            <person name="Courvalin P."/>
            <person name="Perichon B."/>
            <person name="Grillot-Courvalin C."/>
            <person name="Clermont D."/>
            <person name="Rocha E."/>
            <person name="Yoon E.-J."/>
            <person name="Nemec A."/>
            <person name="Walker B."/>
            <person name="Young S.K."/>
            <person name="Zeng Q."/>
            <person name="Gargeya S."/>
            <person name="Fitzgerald M."/>
            <person name="Haas B."/>
            <person name="Abouelleil A."/>
            <person name="Alvarado L."/>
            <person name="Arachchi H.M."/>
            <person name="Berlin A.M."/>
            <person name="Chapman S.B."/>
            <person name="Dewar J."/>
            <person name="Goldberg J."/>
            <person name="Griggs A."/>
            <person name="Gujja S."/>
            <person name="Hansen M."/>
            <person name="Howarth C."/>
            <person name="Imamovic A."/>
            <person name="Larimer J."/>
            <person name="McCowan C."/>
            <person name="Murphy C."/>
            <person name="Neiman D."/>
            <person name="Pearson M."/>
            <person name="Priest M."/>
            <person name="Roberts A."/>
            <person name="Saif S."/>
            <person name="Shea T."/>
            <person name="Sisk P."/>
            <person name="Sykes S."/>
            <person name="Wortman J."/>
            <person name="Nusbaum C."/>
            <person name="Birren B."/>
        </authorList>
    </citation>
    <scope>NUCLEOTIDE SEQUENCE [LARGE SCALE GENOMIC DNA]</scope>
    <source>
        <strain evidence="1 2">NIPH 1859</strain>
    </source>
</reference>
<dbReference type="HOGENOM" id="CLU_2839760_0_0_6"/>
<gene>
    <name evidence="1" type="ORF">F889_01531</name>
</gene>
<name>N9QXT3_9GAMM</name>
<accession>N9QXT3</accession>